<gene>
    <name evidence="2" type="ORF">GGX14DRAFT_108055</name>
</gene>
<reference evidence="2" key="1">
    <citation type="submission" date="2023-03" db="EMBL/GenBank/DDBJ databases">
        <title>Massive genome expansion in bonnet fungi (Mycena s.s.) driven by repeated elements and novel gene families across ecological guilds.</title>
        <authorList>
            <consortium name="Lawrence Berkeley National Laboratory"/>
            <person name="Harder C.B."/>
            <person name="Miyauchi S."/>
            <person name="Viragh M."/>
            <person name="Kuo A."/>
            <person name="Thoen E."/>
            <person name="Andreopoulos B."/>
            <person name="Lu D."/>
            <person name="Skrede I."/>
            <person name="Drula E."/>
            <person name="Henrissat B."/>
            <person name="Morin E."/>
            <person name="Kohler A."/>
            <person name="Barry K."/>
            <person name="LaButti K."/>
            <person name="Morin E."/>
            <person name="Salamov A."/>
            <person name="Lipzen A."/>
            <person name="Mereny Z."/>
            <person name="Hegedus B."/>
            <person name="Baldrian P."/>
            <person name="Stursova M."/>
            <person name="Weitz H."/>
            <person name="Taylor A."/>
            <person name="Grigoriev I.V."/>
            <person name="Nagy L.G."/>
            <person name="Martin F."/>
            <person name="Kauserud H."/>
        </authorList>
    </citation>
    <scope>NUCLEOTIDE SEQUENCE</scope>
    <source>
        <strain evidence="2">9144</strain>
    </source>
</reference>
<protein>
    <submittedName>
        <fullName evidence="2">Uncharacterized protein</fullName>
    </submittedName>
</protein>
<keyword evidence="1" id="KW-0812">Transmembrane</keyword>
<comment type="caution">
    <text evidence="2">The sequence shown here is derived from an EMBL/GenBank/DDBJ whole genome shotgun (WGS) entry which is preliminary data.</text>
</comment>
<feature type="transmembrane region" description="Helical" evidence="1">
    <location>
        <begin position="89"/>
        <end position="108"/>
    </location>
</feature>
<evidence type="ECO:0000313" key="2">
    <source>
        <dbReference type="EMBL" id="KAJ7209723.1"/>
    </source>
</evidence>
<organism evidence="2 3">
    <name type="scientific">Mycena pura</name>
    <dbReference type="NCBI Taxonomy" id="153505"/>
    <lineage>
        <taxon>Eukaryota</taxon>
        <taxon>Fungi</taxon>
        <taxon>Dikarya</taxon>
        <taxon>Basidiomycota</taxon>
        <taxon>Agaricomycotina</taxon>
        <taxon>Agaricomycetes</taxon>
        <taxon>Agaricomycetidae</taxon>
        <taxon>Agaricales</taxon>
        <taxon>Marasmiineae</taxon>
        <taxon>Mycenaceae</taxon>
        <taxon>Mycena</taxon>
    </lineage>
</organism>
<evidence type="ECO:0000256" key="1">
    <source>
        <dbReference type="SAM" id="Phobius"/>
    </source>
</evidence>
<keyword evidence="3" id="KW-1185">Reference proteome</keyword>
<sequence>MTSVRRRIPFLAATDDGDDDRTQIVLDETEQEDLISSLHLENTQSTARARLLLDAVLAFSVSLHVVYLLKDSRDSPLAALFPPAVPDSIPWPVAFTFYSICIHAQLLFRLHPSLSAMPYPVLYFPYPVLYLAAGIAPTLSLLLARTWQTTLWAAVPALVVAITHSVHSTMQEGDAALAELELLKYRAPGA</sequence>
<accession>A0AAD6VDD3</accession>
<name>A0AAD6VDD3_9AGAR</name>
<dbReference type="AlphaFoldDB" id="A0AAD6VDD3"/>
<proteinExistence type="predicted"/>
<feature type="transmembrane region" description="Helical" evidence="1">
    <location>
        <begin position="51"/>
        <end position="69"/>
    </location>
</feature>
<evidence type="ECO:0000313" key="3">
    <source>
        <dbReference type="Proteomes" id="UP001219525"/>
    </source>
</evidence>
<feature type="transmembrane region" description="Helical" evidence="1">
    <location>
        <begin position="120"/>
        <end position="143"/>
    </location>
</feature>
<keyword evidence="1" id="KW-1133">Transmembrane helix</keyword>
<dbReference type="Proteomes" id="UP001219525">
    <property type="component" value="Unassembled WGS sequence"/>
</dbReference>
<dbReference type="EMBL" id="JARJCW010000030">
    <property type="protein sequence ID" value="KAJ7209723.1"/>
    <property type="molecule type" value="Genomic_DNA"/>
</dbReference>
<keyword evidence="1" id="KW-0472">Membrane</keyword>